<proteinExistence type="predicted"/>
<dbReference type="Proteomes" id="UP001630127">
    <property type="component" value="Unassembled WGS sequence"/>
</dbReference>
<dbReference type="AlphaFoldDB" id="A0ABD2ZIG0"/>
<dbReference type="EMBL" id="JBJUIK010000009">
    <property type="protein sequence ID" value="KAL3519226.1"/>
    <property type="molecule type" value="Genomic_DNA"/>
</dbReference>
<comment type="caution">
    <text evidence="1">The sequence shown here is derived from an EMBL/GenBank/DDBJ whole genome shotgun (WGS) entry which is preliminary data.</text>
</comment>
<reference evidence="1 2" key="1">
    <citation type="submission" date="2024-11" db="EMBL/GenBank/DDBJ databases">
        <title>A near-complete genome assembly of Cinchona calisaya.</title>
        <authorList>
            <person name="Lian D.C."/>
            <person name="Zhao X.W."/>
            <person name="Wei L."/>
        </authorList>
    </citation>
    <scope>NUCLEOTIDE SEQUENCE [LARGE SCALE GENOMIC DNA]</scope>
    <source>
        <tissue evidence="1">Nenye</tissue>
    </source>
</reference>
<name>A0ABD2ZIG0_9GENT</name>
<accession>A0ABD2ZIG0</accession>
<keyword evidence="2" id="KW-1185">Reference proteome</keyword>
<protein>
    <submittedName>
        <fullName evidence="1">Uncharacterized protein</fullName>
    </submittedName>
</protein>
<evidence type="ECO:0000313" key="1">
    <source>
        <dbReference type="EMBL" id="KAL3519226.1"/>
    </source>
</evidence>
<gene>
    <name evidence="1" type="ORF">ACH5RR_021815</name>
</gene>
<sequence>MSPLGKLENLEVTNFFSAFLEDLIASSACCLLSSSSTSLAGLPALESPAWRSSCRISSIHHYWRLLMSASAEDKALLRAQSEDILELNEPMKLDKIESFSSITLIDVDQREVKGRGSCVKASRRFIGDGYSVNGPDIGGVIFRGLRSRVVARTTTSYRTETRTGVGQADLDPKLSVGLRALLIIPELVAYVALNIV</sequence>
<evidence type="ECO:0000313" key="2">
    <source>
        <dbReference type="Proteomes" id="UP001630127"/>
    </source>
</evidence>
<organism evidence="1 2">
    <name type="scientific">Cinchona calisaya</name>
    <dbReference type="NCBI Taxonomy" id="153742"/>
    <lineage>
        <taxon>Eukaryota</taxon>
        <taxon>Viridiplantae</taxon>
        <taxon>Streptophyta</taxon>
        <taxon>Embryophyta</taxon>
        <taxon>Tracheophyta</taxon>
        <taxon>Spermatophyta</taxon>
        <taxon>Magnoliopsida</taxon>
        <taxon>eudicotyledons</taxon>
        <taxon>Gunneridae</taxon>
        <taxon>Pentapetalae</taxon>
        <taxon>asterids</taxon>
        <taxon>lamiids</taxon>
        <taxon>Gentianales</taxon>
        <taxon>Rubiaceae</taxon>
        <taxon>Cinchonoideae</taxon>
        <taxon>Cinchoneae</taxon>
        <taxon>Cinchona</taxon>
    </lineage>
</organism>